<dbReference type="InterPro" id="IPR003774">
    <property type="entry name" value="AlgH-like"/>
</dbReference>
<comment type="caution">
    <text evidence="1">The sequence shown here is derived from an EMBL/GenBank/DDBJ whole genome shotgun (WGS) entry which is preliminary data.</text>
</comment>
<dbReference type="Gene3D" id="3.40.30.10">
    <property type="entry name" value="Glutaredoxin"/>
    <property type="match status" value="2"/>
</dbReference>
<protein>
    <recommendedName>
        <fullName evidence="3">Thioredoxin domain-containing protein</fullName>
    </recommendedName>
</protein>
<dbReference type="SUPFAM" id="SSF52833">
    <property type="entry name" value="Thioredoxin-like"/>
    <property type="match status" value="2"/>
</dbReference>
<accession>A0AA38GI24</accession>
<dbReference type="Proteomes" id="UP000824469">
    <property type="component" value="Unassembled WGS sequence"/>
</dbReference>
<dbReference type="InterPro" id="IPR036249">
    <property type="entry name" value="Thioredoxin-like_sf"/>
</dbReference>
<proteinExistence type="predicted"/>
<dbReference type="SUPFAM" id="SSF143456">
    <property type="entry name" value="VC0467-like"/>
    <property type="match status" value="1"/>
</dbReference>
<dbReference type="PANTHER" id="PTHR31984:SF12">
    <property type="entry name" value="THIOREDOXIN DOMAIN-CONTAINING PROTEIN"/>
    <property type="match status" value="1"/>
</dbReference>
<evidence type="ECO:0000313" key="2">
    <source>
        <dbReference type="Proteomes" id="UP000824469"/>
    </source>
</evidence>
<feature type="non-terminal residue" evidence="1">
    <location>
        <position position="1"/>
    </location>
</feature>
<organism evidence="1 2">
    <name type="scientific">Taxus chinensis</name>
    <name type="common">Chinese yew</name>
    <name type="synonym">Taxus wallichiana var. chinensis</name>
    <dbReference type="NCBI Taxonomy" id="29808"/>
    <lineage>
        <taxon>Eukaryota</taxon>
        <taxon>Viridiplantae</taxon>
        <taxon>Streptophyta</taxon>
        <taxon>Embryophyta</taxon>
        <taxon>Tracheophyta</taxon>
        <taxon>Spermatophyta</taxon>
        <taxon>Pinopsida</taxon>
        <taxon>Pinidae</taxon>
        <taxon>Conifers II</taxon>
        <taxon>Cupressales</taxon>
        <taxon>Taxaceae</taxon>
        <taxon>Taxus</taxon>
    </lineage>
</organism>
<name>A0AA38GI24_TAXCH</name>
<evidence type="ECO:0008006" key="3">
    <source>
        <dbReference type="Google" id="ProtNLM"/>
    </source>
</evidence>
<dbReference type="Pfam" id="PF02622">
    <property type="entry name" value="DUF179"/>
    <property type="match status" value="1"/>
</dbReference>
<gene>
    <name evidence="1" type="ORF">KI387_018216</name>
</gene>
<dbReference type="EMBL" id="JAHRHJ020000003">
    <property type="protein sequence ID" value="KAH9323577.1"/>
    <property type="molecule type" value="Genomic_DNA"/>
</dbReference>
<evidence type="ECO:0000313" key="1">
    <source>
        <dbReference type="EMBL" id="KAH9323577.1"/>
    </source>
</evidence>
<reference evidence="1 2" key="1">
    <citation type="journal article" date="2021" name="Nat. Plants">
        <title>The Taxus genome provides insights into paclitaxel biosynthesis.</title>
        <authorList>
            <person name="Xiong X."/>
            <person name="Gou J."/>
            <person name="Liao Q."/>
            <person name="Li Y."/>
            <person name="Zhou Q."/>
            <person name="Bi G."/>
            <person name="Li C."/>
            <person name="Du R."/>
            <person name="Wang X."/>
            <person name="Sun T."/>
            <person name="Guo L."/>
            <person name="Liang H."/>
            <person name="Lu P."/>
            <person name="Wu Y."/>
            <person name="Zhang Z."/>
            <person name="Ro D.K."/>
            <person name="Shang Y."/>
            <person name="Huang S."/>
            <person name="Yan J."/>
        </authorList>
    </citation>
    <scope>NUCLEOTIDE SEQUENCE [LARGE SCALE GENOMIC DNA]</scope>
    <source>
        <strain evidence="1">Ta-2019</strain>
    </source>
</reference>
<sequence length="1372" mass="153151">NISDEQHSCRLMRSNNGNNKINGATPIEGRLIQSQTYGSTNSLFLESEKQTNAMSGDLRLNSMGLKFMLCLALSFFVCATRSRLGENRFDPQWQPLTRNNFSTQIRQHEFVLLMATVPWSGESRSLRNDLVQLMKYSGAQFESLRLMLIYKNVEKLLGDVVVGNKAVNLFFYRQGEPYKYSGKLSAQNILASVWHTMTIPSHDLPLKQLGTLEEVESFLQSTDKGVLLFDICGWAHKIAGSEKEKNIISTTKKGCVTKSNTEEILGRNNPGILSKESALVSRLKLESDDSIESIRVNDLQREKNTNTSPNSVPTMAKELGFVSEQEPCEIAKDSSSTLSKDGLYQAGYGIDSTGAERNKNLVSRGKGSNHSSNGYKDILFFGSSCTSEEYNYFEILYTNLSRIARDNMLPPERQKFGIISNSTAISALSLSVHDRPSIMLHFPDCPNCSETFDRKNDLEEFILRSHPLVTQLEGEGYKLIPPLSTENPSLILFIDRASSSAESRQRSYEALQALRQVAFRYAQSFQSGKSTKGDKILQKSYSSLQDNEKILPPSSSHLQMQALQSPELVKGLRLDKNNIFQVKTTDGELHIVNFKGDDNLFSDPAQKILDYLLQQEKSGIQLKQDRLSLLAKKAGFQLLSSDYVLDVNQLSQIPETFSSLTEKTSGIPEEDFKNLGRTKNVEAEELHKELGYKLDNVQRTHLVGTKHDATIADEEQVEGIGLDDTNLDPESSESVNYDHSETQGCFATAGKDECKSEISTVEALDGNNGEKGMPEKIDPVDQVLYLKDSTNKDSGDEEYSKKINVDNEKDTCPIIGNGEKNQECTSPHKGEQAFFERNDEELETLDETQGENCGDDISFFFAEGGDQLREILSSDATIPLVVLIDHVEKTHYVLPKEVSATYSSLFDFVKAFKLGTLKEYKRSEPFPPSPREPPRPPFVNRDFHEIDSTPRVTVATFSRLILGFEGCNDTVETSCASSHHPGVAWEKDVLVLFSNDWCGFCKRSQLIVREVHRFFKHCANFLHAEGEIAPNASSQDMLSLSTEMNREKLVGDLLKDETTKGDIFKDEPTNVLPSIFQIDCTLNDCSSLLKYWNQKELYPTLLLFPAGRKDEPIAYEGDISVNKIIEFLTAHGSVTGHLYGLRGVLWNKMQRGTSSNICTSRVSSSVPIQIQAPLQIGRPAQDLLSSTVDQYGSSQSHSGDGDKFSLQSEKPAIGSLLVSSEKLHGTYPFENSIIVIVNSEPNEGFEGLIVNKPLSWGDLPKIDIHIEPILKLAPINFGGPLIAKGMPFLSLTRLSNLEGFQEVLPGTYYGGPVATSKIFEMIKSGKVPADNFWFFLGFATWGWQQLFDELAAEAWNLSTYREGLIRWPAHTT</sequence>
<dbReference type="PANTHER" id="PTHR31984">
    <property type="entry name" value="TRANSPORTER, PUTATIVE (DUF179)-RELATED"/>
    <property type="match status" value="1"/>
</dbReference>
<dbReference type="Gene3D" id="3.40.1740.10">
    <property type="entry name" value="VC0467-like"/>
    <property type="match status" value="1"/>
</dbReference>
<keyword evidence="2" id="KW-1185">Reference proteome</keyword>
<dbReference type="OMA" id="PMHSVIP"/>